<dbReference type="InterPro" id="IPR002939">
    <property type="entry name" value="DnaJ_C"/>
</dbReference>
<dbReference type="PROSITE" id="PS00636">
    <property type="entry name" value="DNAJ_1"/>
    <property type="match status" value="1"/>
</dbReference>
<dbReference type="GO" id="GO:0051082">
    <property type="term" value="F:unfolded protein binding"/>
    <property type="evidence" value="ECO:0007669"/>
    <property type="project" value="InterPro"/>
</dbReference>
<accession>A0A2W5KS23</accession>
<keyword evidence="1" id="KW-0143">Chaperone</keyword>
<dbReference type="Pfam" id="PF00226">
    <property type="entry name" value="DnaJ"/>
    <property type="match status" value="1"/>
</dbReference>
<name>A0A2W5KS23_9GAMM</name>
<dbReference type="Proteomes" id="UP000249046">
    <property type="component" value="Unassembled WGS sequence"/>
</dbReference>
<dbReference type="InterPro" id="IPR001623">
    <property type="entry name" value="DnaJ_domain"/>
</dbReference>
<dbReference type="GO" id="GO:0042026">
    <property type="term" value="P:protein refolding"/>
    <property type="evidence" value="ECO:0007669"/>
    <property type="project" value="TreeGrafter"/>
</dbReference>
<evidence type="ECO:0000256" key="1">
    <source>
        <dbReference type="ARBA" id="ARBA00023186"/>
    </source>
</evidence>
<sequence>MQFKDYYEILGVKPDAKDAEIKSAYRRLARKYHPDVSKEADAEEKFKSVNEAYEALKDAERRAAYDQLRAGGYRAGDDFRPPPNWQQHGDFDPSGFEGAGFSDFFESLFGGRMGGGPRSAARRGRDLHAQIAIDLETAVRGGRERITLRDGIQGERTLEVKIPAGIQPGQQIRLSRQGSPGQSGGPPGDLLLEIGLRSDGRFRLEGRNVVHTLALAPWEAALGATITVPTLDGQVELRVPPGSDSGRKLRLRGRGWPGDPPGDQIVVLEVHVPPAESDEQRALYERLAEAFAAFAPRG</sequence>
<reference evidence="4 5" key="1">
    <citation type="submission" date="2017-08" db="EMBL/GenBank/DDBJ databases">
        <title>Infants hospitalized years apart are colonized by the same room-sourced microbial strains.</title>
        <authorList>
            <person name="Brooks B."/>
            <person name="Olm M.R."/>
            <person name="Firek B.A."/>
            <person name="Baker R."/>
            <person name="Thomas B.C."/>
            <person name="Morowitz M.J."/>
            <person name="Banfield J.F."/>
        </authorList>
    </citation>
    <scope>NUCLEOTIDE SEQUENCE [LARGE SCALE GENOMIC DNA]</scope>
    <source>
        <strain evidence="4">S2_005_003_R2_42</strain>
    </source>
</reference>
<dbReference type="AlphaFoldDB" id="A0A2W5KS23"/>
<organism evidence="4 5">
    <name type="scientific">Rhodanobacter denitrificans</name>
    <dbReference type="NCBI Taxonomy" id="666685"/>
    <lineage>
        <taxon>Bacteria</taxon>
        <taxon>Pseudomonadati</taxon>
        <taxon>Pseudomonadota</taxon>
        <taxon>Gammaproteobacteria</taxon>
        <taxon>Lysobacterales</taxon>
        <taxon>Rhodanobacteraceae</taxon>
        <taxon>Rhodanobacter</taxon>
    </lineage>
</organism>
<dbReference type="PRINTS" id="PR00625">
    <property type="entry name" value="JDOMAIN"/>
</dbReference>
<evidence type="ECO:0000313" key="4">
    <source>
        <dbReference type="EMBL" id="PZQ19882.1"/>
    </source>
</evidence>
<proteinExistence type="predicted"/>
<feature type="region of interest" description="Disordered" evidence="2">
    <location>
        <begin position="168"/>
        <end position="188"/>
    </location>
</feature>
<dbReference type="CDD" id="cd10747">
    <property type="entry name" value="DnaJ_C"/>
    <property type="match status" value="1"/>
</dbReference>
<dbReference type="SUPFAM" id="SSF46565">
    <property type="entry name" value="Chaperone J-domain"/>
    <property type="match status" value="1"/>
</dbReference>
<protein>
    <submittedName>
        <fullName evidence="4">Cytochrome C biogenesis protein</fullName>
    </submittedName>
</protein>
<dbReference type="GO" id="GO:0005737">
    <property type="term" value="C:cytoplasm"/>
    <property type="evidence" value="ECO:0007669"/>
    <property type="project" value="TreeGrafter"/>
</dbReference>
<dbReference type="InterPro" id="IPR036869">
    <property type="entry name" value="J_dom_sf"/>
</dbReference>
<dbReference type="PANTHER" id="PTHR43096:SF52">
    <property type="entry name" value="DNAJ HOMOLOG 1, MITOCHONDRIAL-RELATED"/>
    <property type="match status" value="1"/>
</dbReference>
<dbReference type="Gene3D" id="2.60.260.20">
    <property type="entry name" value="Urease metallochaperone UreE, N-terminal domain"/>
    <property type="match status" value="2"/>
</dbReference>
<dbReference type="InterPro" id="IPR018253">
    <property type="entry name" value="DnaJ_domain_CS"/>
</dbReference>
<evidence type="ECO:0000259" key="3">
    <source>
        <dbReference type="PROSITE" id="PS50076"/>
    </source>
</evidence>
<dbReference type="PROSITE" id="PS50076">
    <property type="entry name" value="DNAJ_2"/>
    <property type="match status" value="1"/>
</dbReference>
<evidence type="ECO:0000313" key="5">
    <source>
        <dbReference type="Proteomes" id="UP000249046"/>
    </source>
</evidence>
<dbReference type="SMART" id="SM00271">
    <property type="entry name" value="DnaJ"/>
    <property type="match status" value="1"/>
</dbReference>
<dbReference type="FunFam" id="2.60.260.20:FF:000013">
    <property type="entry name" value="DnaJ subfamily B member 11"/>
    <property type="match status" value="1"/>
</dbReference>
<dbReference type="PANTHER" id="PTHR43096">
    <property type="entry name" value="DNAJ HOMOLOG 1, MITOCHONDRIAL-RELATED"/>
    <property type="match status" value="1"/>
</dbReference>
<dbReference type="CDD" id="cd06257">
    <property type="entry name" value="DnaJ"/>
    <property type="match status" value="1"/>
</dbReference>
<gene>
    <name evidence="4" type="ORF">DI564_01175</name>
</gene>
<comment type="caution">
    <text evidence="4">The sequence shown here is derived from an EMBL/GenBank/DDBJ whole genome shotgun (WGS) entry which is preliminary data.</text>
</comment>
<evidence type="ECO:0000256" key="2">
    <source>
        <dbReference type="SAM" id="MobiDB-lite"/>
    </source>
</evidence>
<feature type="domain" description="J" evidence="3">
    <location>
        <begin position="5"/>
        <end position="69"/>
    </location>
</feature>
<dbReference type="Gene3D" id="1.10.287.110">
    <property type="entry name" value="DnaJ domain"/>
    <property type="match status" value="1"/>
</dbReference>
<dbReference type="SUPFAM" id="SSF49493">
    <property type="entry name" value="HSP40/DnaJ peptide-binding domain"/>
    <property type="match status" value="2"/>
</dbReference>
<dbReference type="EMBL" id="QFPO01000001">
    <property type="protein sequence ID" value="PZQ19882.1"/>
    <property type="molecule type" value="Genomic_DNA"/>
</dbReference>
<dbReference type="Pfam" id="PF01556">
    <property type="entry name" value="DnaJ_C"/>
    <property type="match status" value="1"/>
</dbReference>
<dbReference type="InterPro" id="IPR008971">
    <property type="entry name" value="HSP40/DnaJ_pept-bd"/>
</dbReference>